<feature type="compositionally biased region" description="Basic residues" evidence="1">
    <location>
        <begin position="47"/>
        <end position="63"/>
    </location>
</feature>
<sequence length="194" mass="21219">GRPLDPHLHQDRRRRHHGPRRSEPHRQDGGAARRVRRRGRGQQLSRGRSRARRPGRRRRRGPARRAERPVRPRRRPVHARGAGPGLPAAAGHPRLHGPARAGVRRVQRPVGEAGQLHPARGHPGRGAAARLPHRGAPRGTLHVGAARGRAGPHVARARALPESPVGPAVHPVARGEPGRRRAVDAGRRTSGHRL</sequence>
<feature type="non-terminal residue" evidence="2">
    <location>
        <position position="194"/>
    </location>
</feature>
<dbReference type="GO" id="GO:0008817">
    <property type="term" value="F:corrinoid adenosyltransferase activity"/>
    <property type="evidence" value="ECO:0007669"/>
    <property type="project" value="UniProtKB-EC"/>
</dbReference>
<evidence type="ECO:0000256" key="1">
    <source>
        <dbReference type="SAM" id="MobiDB-lite"/>
    </source>
</evidence>
<organism evidence="2">
    <name type="scientific">uncultured Frankineae bacterium</name>
    <dbReference type="NCBI Taxonomy" id="437475"/>
    <lineage>
        <taxon>Bacteria</taxon>
        <taxon>Bacillati</taxon>
        <taxon>Actinomycetota</taxon>
        <taxon>Actinomycetes</taxon>
        <taxon>Frankiales</taxon>
        <taxon>environmental samples</taxon>
    </lineage>
</organism>
<evidence type="ECO:0000313" key="2">
    <source>
        <dbReference type="EMBL" id="CAA9328157.1"/>
    </source>
</evidence>
<feature type="compositionally biased region" description="Basic residues" evidence="1">
    <location>
        <begin position="10"/>
        <end position="19"/>
    </location>
</feature>
<keyword evidence="2" id="KW-0808">Transferase</keyword>
<dbReference type="AlphaFoldDB" id="A0A6J4LBC2"/>
<proteinExistence type="predicted"/>
<feature type="non-terminal residue" evidence="2">
    <location>
        <position position="1"/>
    </location>
</feature>
<name>A0A6J4LBC2_9ACTN</name>
<gene>
    <name evidence="2" type="ORF">AVDCRST_MAG16-1163</name>
</gene>
<feature type="compositionally biased region" description="Basic and acidic residues" evidence="1">
    <location>
        <begin position="176"/>
        <end position="187"/>
    </location>
</feature>
<protein>
    <submittedName>
        <fullName evidence="2">ATP:Cob(I)alamin adenosyltransferase</fullName>
        <ecNumber evidence="2">2.5.1.17</ecNumber>
    </submittedName>
</protein>
<feature type="compositionally biased region" description="Low complexity" evidence="1">
    <location>
        <begin position="79"/>
        <end position="92"/>
    </location>
</feature>
<feature type="compositionally biased region" description="Basic residues" evidence="1">
    <location>
        <begin position="93"/>
        <end position="107"/>
    </location>
</feature>
<dbReference type="EMBL" id="CADCUE010000096">
    <property type="protein sequence ID" value="CAA9328157.1"/>
    <property type="molecule type" value="Genomic_DNA"/>
</dbReference>
<dbReference type="EC" id="2.5.1.17" evidence="2"/>
<feature type="region of interest" description="Disordered" evidence="1">
    <location>
        <begin position="1"/>
        <end position="194"/>
    </location>
</feature>
<accession>A0A6J4LBC2</accession>
<reference evidence="2" key="1">
    <citation type="submission" date="2020-02" db="EMBL/GenBank/DDBJ databases">
        <authorList>
            <person name="Meier V. D."/>
        </authorList>
    </citation>
    <scope>NUCLEOTIDE SEQUENCE</scope>
    <source>
        <strain evidence="2">AVDCRST_MAG16</strain>
    </source>
</reference>